<proteinExistence type="inferred from homology"/>
<dbReference type="EC" id="2.5.1.72" evidence="3 12"/>
<dbReference type="SUPFAM" id="SSF142754">
    <property type="entry name" value="NadA-like"/>
    <property type="match status" value="1"/>
</dbReference>
<accession>A0A2H0YMI9</accession>
<feature type="binding site" evidence="12">
    <location>
        <position position="26"/>
    </location>
    <ligand>
        <name>iminosuccinate</name>
        <dbReference type="ChEBI" id="CHEBI:77875"/>
    </ligand>
</feature>
<dbReference type="EMBL" id="PEYD01000010">
    <property type="protein sequence ID" value="PIS39680.1"/>
    <property type="molecule type" value="Genomic_DNA"/>
</dbReference>
<dbReference type="AlphaFoldDB" id="A0A2H0YMI9"/>
<evidence type="ECO:0000256" key="10">
    <source>
        <dbReference type="ARBA" id="ARBA00050125"/>
    </source>
</evidence>
<feature type="binding site" evidence="12">
    <location>
        <position position="216"/>
    </location>
    <ligand>
        <name>iminosuccinate</name>
        <dbReference type="ChEBI" id="CHEBI:77875"/>
    </ligand>
</feature>
<dbReference type="Proteomes" id="UP000230088">
    <property type="component" value="Unassembled WGS sequence"/>
</dbReference>
<dbReference type="FunFam" id="3.40.50.10800:FF:000001">
    <property type="entry name" value="Quinolinate synthase A"/>
    <property type="match status" value="1"/>
</dbReference>
<dbReference type="PANTHER" id="PTHR30573">
    <property type="entry name" value="QUINOLINATE SYNTHETASE A"/>
    <property type="match status" value="1"/>
</dbReference>
<evidence type="ECO:0000256" key="3">
    <source>
        <dbReference type="ARBA" id="ARBA00012669"/>
    </source>
</evidence>
<feature type="binding site" evidence="12">
    <location>
        <position position="173"/>
    </location>
    <ligand>
        <name>[4Fe-4S] cluster</name>
        <dbReference type="ChEBI" id="CHEBI:49883"/>
    </ligand>
</feature>
<dbReference type="NCBIfam" id="TIGR00550">
    <property type="entry name" value="nadA"/>
    <property type="match status" value="1"/>
</dbReference>
<evidence type="ECO:0000313" key="14">
    <source>
        <dbReference type="Proteomes" id="UP000230088"/>
    </source>
</evidence>
<keyword evidence="8 12" id="KW-0408">Iron</keyword>
<evidence type="ECO:0000256" key="11">
    <source>
        <dbReference type="ARBA" id="ARBA00073059"/>
    </source>
</evidence>
<comment type="cofactor">
    <cofactor evidence="12">
        <name>[4Fe-4S] cluster</name>
        <dbReference type="ChEBI" id="CHEBI:49883"/>
    </cofactor>
    <text evidence="12">Binds 1 [4Fe-4S] cluster per subunit.</text>
</comment>
<dbReference type="Pfam" id="PF02445">
    <property type="entry name" value="NadA"/>
    <property type="match status" value="1"/>
</dbReference>
<keyword evidence="9 12" id="KW-0411">Iron-sulfur</keyword>
<dbReference type="GO" id="GO:0005737">
    <property type="term" value="C:cytoplasm"/>
    <property type="evidence" value="ECO:0007669"/>
    <property type="project" value="UniProtKB-SubCell"/>
</dbReference>
<comment type="pathway">
    <text evidence="2 12">Cofactor biosynthesis; NAD(+) biosynthesis; quinolinate from iminoaspartate: step 1/1.</text>
</comment>
<comment type="function">
    <text evidence="1 12">Catalyzes the condensation of iminoaspartate with dihydroxyacetone phosphate to form quinolinate.</text>
</comment>
<evidence type="ECO:0000256" key="4">
    <source>
        <dbReference type="ARBA" id="ARBA00022485"/>
    </source>
</evidence>
<feature type="binding site" evidence="12">
    <location>
        <begin position="199"/>
        <end position="201"/>
    </location>
    <ligand>
        <name>iminosuccinate</name>
        <dbReference type="ChEBI" id="CHEBI:77875"/>
    </ligand>
</feature>
<dbReference type="GO" id="GO:0046872">
    <property type="term" value="F:metal ion binding"/>
    <property type="evidence" value="ECO:0007669"/>
    <property type="project" value="UniProtKB-KW"/>
</dbReference>
<dbReference type="NCBIfam" id="NF006878">
    <property type="entry name" value="PRK09375.1-2"/>
    <property type="match status" value="1"/>
</dbReference>
<dbReference type="GO" id="GO:0008987">
    <property type="term" value="F:quinolinate synthetase A activity"/>
    <property type="evidence" value="ECO:0007669"/>
    <property type="project" value="UniProtKB-UniRule"/>
</dbReference>
<keyword evidence="12" id="KW-0963">Cytoplasm</keyword>
<dbReference type="GO" id="GO:0034628">
    <property type="term" value="P:'de novo' NAD+ biosynthetic process from L-aspartate"/>
    <property type="evidence" value="ECO:0007669"/>
    <property type="project" value="TreeGrafter"/>
</dbReference>
<evidence type="ECO:0000256" key="5">
    <source>
        <dbReference type="ARBA" id="ARBA00022642"/>
    </source>
</evidence>
<feature type="binding site" evidence="12">
    <location>
        <begin position="114"/>
        <end position="116"/>
    </location>
    <ligand>
        <name>iminosuccinate</name>
        <dbReference type="ChEBI" id="CHEBI:77875"/>
    </ligand>
</feature>
<dbReference type="InterPro" id="IPR023066">
    <property type="entry name" value="Quinolinate_synth_type2"/>
</dbReference>
<evidence type="ECO:0000256" key="12">
    <source>
        <dbReference type="HAMAP-Rule" id="MF_00568"/>
    </source>
</evidence>
<name>A0A2H0YMI9_9BACT</name>
<comment type="similarity">
    <text evidence="12">Belongs to the quinolinate synthase family. Type 2 subfamily.</text>
</comment>
<dbReference type="InterPro" id="IPR036094">
    <property type="entry name" value="NadA_sf"/>
</dbReference>
<evidence type="ECO:0000256" key="8">
    <source>
        <dbReference type="ARBA" id="ARBA00023004"/>
    </source>
</evidence>
<evidence type="ECO:0000256" key="7">
    <source>
        <dbReference type="ARBA" id="ARBA00022723"/>
    </source>
</evidence>
<organism evidence="13 14">
    <name type="scientific">Candidatus Nealsonbacteria bacterium CG08_land_8_20_14_0_20_38_20</name>
    <dbReference type="NCBI Taxonomy" id="1974705"/>
    <lineage>
        <taxon>Bacteria</taxon>
        <taxon>Candidatus Nealsoniibacteriota</taxon>
    </lineage>
</organism>
<evidence type="ECO:0000256" key="1">
    <source>
        <dbReference type="ARBA" id="ARBA00003791"/>
    </source>
</evidence>
<keyword evidence="6 12" id="KW-0808">Transferase</keyword>
<keyword evidence="5 12" id="KW-0662">Pyridine nucleotide biosynthesis</keyword>
<feature type="binding site" evidence="12">
    <location>
        <position position="260"/>
    </location>
    <ligand>
        <name>[4Fe-4S] cluster</name>
        <dbReference type="ChEBI" id="CHEBI:49883"/>
    </ligand>
</feature>
<evidence type="ECO:0000256" key="6">
    <source>
        <dbReference type="ARBA" id="ARBA00022679"/>
    </source>
</evidence>
<feature type="binding site" evidence="12">
    <location>
        <position position="43"/>
    </location>
    <ligand>
        <name>iminosuccinate</name>
        <dbReference type="ChEBI" id="CHEBI:77875"/>
    </ligand>
</feature>
<dbReference type="HAMAP" id="MF_00568">
    <property type="entry name" value="NadA_type2"/>
    <property type="match status" value="1"/>
</dbReference>
<comment type="catalytic activity">
    <reaction evidence="10">
        <text>iminosuccinate + dihydroxyacetone phosphate = quinolinate + phosphate + 2 H2O + H(+)</text>
        <dbReference type="Rhea" id="RHEA:25888"/>
        <dbReference type="ChEBI" id="CHEBI:15377"/>
        <dbReference type="ChEBI" id="CHEBI:15378"/>
        <dbReference type="ChEBI" id="CHEBI:29959"/>
        <dbReference type="ChEBI" id="CHEBI:43474"/>
        <dbReference type="ChEBI" id="CHEBI:57642"/>
        <dbReference type="ChEBI" id="CHEBI:77875"/>
        <dbReference type="EC" id="2.5.1.72"/>
    </reaction>
    <physiologicalReaction direction="left-to-right" evidence="10">
        <dbReference type="Rhea" id="RHEA:25889"/>
    </physiologicalReaction>
</comment>
<dbReference type="UniPathway" id="UPA00253">
    <property type="reaction ID" value="UER00327"/>
</dbReference>
<keyword evidence="4 12" id="KW-0004">4Fe-4S</keyword>
<sequence length="305" mass="34559">MIAKKQKLIGEIKKLKKKKKAVILVHNYQLPEIYEVADFIGDSLELSRKAAETTAKIIVFCGVDFMAESAKILNPDKMVLLPILEAKCPMAGQVSIEKLRELQKRHPDAATVCYINTAAETKVACDICCTSTNAIKIVNSLPNKKIIFVPDKNLADYVSRHTDKKIISWPGFCYVHQQFTADEVKKAKEIFPRAETIAHPECPPEVIDLADYVCSTSQMLKRAKESKAKEFIILTEMGMSERLKREIPEKNFYSAPAKICIQQKKNRLEAVYNSLLLERYKIAVPEAIRTKAKRALDKMLYRPVA</sequence>
<keyword evidence="7 12" id="KW-0479">Metal-binding</keyword>
<dbReference type="Gene3D" id="3.40.50.10800">
    <property type="entry name" value="NadA-like"/>
    <property type="match status" value="3"/>
</dbReference>
<feature type="binding site" evidence="12">
    <location>
        <position position="88"/>
    </location>
    <ligand>
        <name>[4Fe-4S] cluster</name>
        <dbReference type="ChEBI" id="CHEBI:49883"/>
    </ligand>
</feature>
<dbReference type="InterPro" id="IPR003473">
    <property type="entry name" value="NadA"/>
</dbReference>
<feature type="binding site" evidence="12">
    <location>
        <position position="131"/>
    </location>
    <ligand>
        <name>iminosuccinate</name>
        <dbReference type="ChEBI" id="CHEBI:77875"/>
    </ligand>
</feature>
<comment type="subcellular location">
    <subcellularLocation>
        <location evidence="12">Cytoplasm</location>
    </subcellularLocation>
</comment>
<gene>
    <name evidence="12" type="primary">nadA</name>
    <name evidence="13" type="ORF">COT33_00660</name>
</gene>
<reference evidence="14" key="1">
    <citation type="submission" date="2017-09" db="EMBL/GenBank/DDBJ databases">
        <title>Depth-based differentiation of microbial function through sediment-hosted aquifers and enrichment of novel symbionts in the deep terrestrial subsurface.</title>
        <authorList>
            <person name="Probst A.J."/>
            <person name="Ladd B."/>
            <person name="Jarett J.K."/>
            <person name="Geller-Mcgrath D.E."/>
            <person name="Sieber C.M.K."/>
            <person name="Emerson J.B."/>
            <person name="Anantharaman K."/>
            <person name="Thomas B.C."/>
            <person name="Malmstrom R."/>
            <person name="Stieglmeier M."/>
            <person name="Klingl A."/>
            <person name="Woyke T."/>
            <person name="Ryan C.M."/>
            <person name="Banfield J.F."/>
        </authorList>
    </citation>
    <scope>NUCLEOTIDE SEQUENCE [LARGE SCALE GENOMIC DNA]</scope>
</reference>
<dbReference type="PANTHER" id="PTHR30573:SF0">
    <property type="entry name" value="QUINOLINATE SYNTHASE, CHLOROPLASTIC"/>
    <property type="match status" value="1"/>
</dbReference>
<evidence type="ECO:0000256" key="9">
    <source>
        <dbReference type="ARBA" id="ARBA00023014"/>
    </source>
</evidence>
<dbReference type="GO" id="GO:0051539">
    <property type="term" value="F:4 iron, 4 sulfur cluster binding"/>
    <property type="evidence" value="ECO:0007669"/>
    <property type="project" value="UniProtKB-KW"/>
</dbReference>
<evidence type="ECO:0000256" key="2">
    <source>
        <dbReference type="ARBA" id="ARBA00005065"/>
    </source>
</evidence>
<evidence type="ECO:0000313" key="13">
    <source>
        <dbReference type="EMBL" id="PIS39680.1"/>
    </source>
</evidence>
<protein>
    <recommendedName>
        <fullName evidence="11 12">Quinolinate synthase</fullName>
        <ecNumber evidence="3 12">2.5.1.72</ecNumber>
    </recommendedName>
</protein>
<comment type="caution">
    <text evidence="13">The sequence shown here is derived from an EMBL/GenBank/DDBJ whole genome shotgun (WGS) entry which is preliminary data.</text>
</comment>